<dbReference type="GO" id="GO:0003677">
    <property type="term" value="F:DNA binding"/>
    <property type="evidence" value="ECO:0007669"/>
    <property type="project" value="UniProtKB-KW"/>
</dbReference>
<dbReference type="SUPFAM" id="SSF53850">
    <property type="entry name" value="Periplasmic binding protein-like II"/>
    <property type="match status" value="1"/>
</dbReference>
<keyword evidence="7" id="KW-1185">Reference proteome</keyword>
<evidence type="ECO:0000256" key="3">
    <source>
        <dbReference type="ARBA" id="ARBA00023125"/>
    </source>
</evidence>
<dbReference type="PANTHER" id="PTHR30537">
    <property type="entry name" value="HTH-TYPE TRANSCRIPTIONAL REGULATOR"/>
    <property type="match status" value="1"/>
</dbReference>
<dbReference type="PROSITE" id="PS50931">
    <property type="entry name" value="HTH_LYSR"/>
    <property type="match status" value="1"/>
</dbReference>
<dbReference type="OrthoDB" id="9793571at2"/>
<evidence type="ECO:0000313" key="7">
    <source>
        <dbReference type="Proteomes" id="UP000253759"/>
    </source>
</evidence>
<dbReference type="EMBL" id="QQNH01000014">
    <property type="protein sequence ID" value="RDE08603.1"/>
    <property type="molecule type" value="Genomic_DNA"/>
</dbReference>
<gene>
    <name evidence="6" type="ORF">DVH29_10595</name>
</gene>
<dbReference type="Pfam" id="PF00126">
    <property type="entry name" value="HTH_1"/>
    <property type="match status" value="1"/>
</dbReference>
<dbReference type="RefSeq" id="WP_114646151.1">
    <property type="nucleotide sequence ID" value="NZ_QQNH01000014.1"/>
</dbReference>
<dbReference type="PANTHER" id="PTHR30537:SF5">
    <property type="entry name" value="HTH-TYPE TRANSCRIPTIONAL ACTIVATOR TTDR-RELATED"/>
    <property type="match status" value="1"/>
</dbReference>
<dbReference type="InterPro" id="IPR036388">
    <property type="entry name" value="WH-like_DNA-bd_sf"/>
</dbReference>
<comment type="caution">
    <text evidence="6">The sequence shown here is derived from an EMBL/GenBank/DDBJ whole genome shotgun (WGS) entry which is preliminary data.</text>
</comment>
<dbReference type="Proteomes" id="UP000253759">
    <property type="component" value="Unassembled WGS sequence"/>
</dbReference>
<evidence type="ECO:0000256" key="4">
    <source>
        <dbReference type="ARBA" id="ARBA00023163"/>
    </source>
</evidence>
<dbReference type="InterPro" id="IPR005119">
    <property type="entry name" value="LysR_subst-bd"/>
</dbReference>
<keyword evidence="3" id="KW-0238">DNA-binding</keyword>
<evidence type="ECO:0000259" key="5">
    <source>
        <dbReference type="PROSITE" id="PS50931"/>
    </source>
</evidence>
<dbReference type="Gene3D" id="1.10.10.10">
    <property type="entry name" value="Winged helix-like DNA-binding domain superfamily/Winged helix DNA-binding domain"/>
    <property type="match status" value="1"/>
</dbReference>
<dbReference type="GO" id="GO:0003700">
    <property type="term" value="F:DNA-binding transcription factor activity"/>
    <property type="evidence" value="ECO:0007669"/>
    <property type="project" value="InterPro"/>
</dbReference>
<feature type="domain" description="HTH lysR-type" evidence="5">
    <location>
        <begin position="9"/>
        <end position="66"/>
    </location>
</feature>
<reference evidence="7" key="1">
    <citation type="submission" date="2018-07" db="EMBL/GenBank/DDBJ databases">
        <authorList>
            <person name="Liu B.-T."/>
            <person name="Du Z."/>
        </authorList>
    </citation>
    <scope>NUCLEOTIDE SEQUENCE [LARGE SCALE GENOMIC DNA]</scope>
    <source>
        <strain evidence="7">XYN52</strain>
    </source>
</reference>
<protein>
    <submittedName>
        <fullName evidence="6">LysR family transcriptional regulator</fullName>
    </submittedName>
</protein>
<dbReference type="PRINTS" id="PR00039">
    <property type="entry name" value="HTHLYSR"/>
</dbReference>
<dbReference type="Pfam" id="PF03466">
    <property type="entry name" value="LysR_substrate"/>
    <property type="match status" value="1"/>
</dbReference>
<accession>A0A369W2L4</accession>
<dbReference type="FunFam" id="1.10.10.10:FF:000001">
    <property type="entry name" value="LysR family transcriptional regulator"/>
    <property type="match status" value="1"/>
</dbReference>
<evidence type="ECO:0000313" key="6">
    <source>
        <dbReference type="EMBL" id="RDE08603.1"/>
    </source>
</evidence>
<proteinExistence type="inferred from homology"/>
<keyword evidence="2" id="KW-0805">Transcription regulation</keyword>
<comment type="similarity">
    <text evidence="1">Belongs to the LysR transcriptional regulatory family.</text>
</comment>
<dbReference type="InterPro" id="IPR036390">
    <property type="entry name" value="WH_DNA-bd_sf"/>
</dbReference>
<dbReference type="SUPFAM" id="SSF46785">
    <property type="entry name" value="Winged helix' DNA-binding domain"/>
    <property type="match status" value="1"/>
</dbReference>
<dbReference type="InterPro" id="IPR000847">
    <property type="entry name" value="LysR_HTH_N"/>
</dbReference>
<evidence type="ECO:0000256" key="2">
    <source>
        <dbReference type="ARBA" id="ARBA00023015"/>
    </source>
</evidence>
<organism evidence="6 7">
    <name type="scientific">Pelagibacterium lacus</name>
    <dbReference type="NCBI Taxonomy" id="2282655"/>
    <lineage>
        <taxon>Bacteria</taxon>
        <taxon>Pseudomonadati</taxon>
        <taxon>Pseudomonadota</taxon>
        <taxon>Alphaproteobacteria</taxon>
        <taxon>Hyphomicrobiales</taxon>
        <taxon>Devosiaceae</taxon>
        <taxon>Pelagibacterium</taxon>
    </lineage>
</organism>
<name>A0A369W2L4_9HYPH</name>
<dbReference type="Gene3D" id="3.40.190.10">
    <property type="entry name" value="Periplasmic binding protein-like II"/>
    <property type="match status" value="2"/>
</dbReference>
<dbReference type="AlphaFoldDB" id="A0A369W2L4"/>
<evidence type="ECO:0000256" key="1">
    <source>
        <dbReference type="ARBA" id="ARBA00009437"/>
    </source>
</evidence>
<sequence length="307" mass="33628">MDLPRRAIPSMAGLLAFEATARYLSFSRAAEDLCLSQGAVSKRVRKLEQVVGVPLLARTRHQVHLTETGEAYLSRVRHLLAELEATTHAVRSEAKGREAIVLAAPLSFSLRWLMPRLRRYRDAHPGLRIDVVTAAENATLEPDSGIDCLVHQGRRQGSDALHLPLFDIDWIAVASPAYRDRHAVRSLSDIGRLVRIEQSDLPGLWQAWLGQSGIELFDNTHSPRVEGLELAIGAAVAGNGIALAPRALVEAELAAHELAAVFEGCEFRDKGYQLSIPIRLAGDRMVSGFADWMSREALAGARTIRAA</sequence>
<keyword evidence="4" id="KW-0804">Transcription</keyword>
<dbReference type="InterPro" id="IPR058163">
    <property type="entry name" value="LysR-type_TF_proteobact-type"/>
</dbReference>